<dbReference type="GeneTree" id="ENSGT00940000164481"/>
<evidence type="ECO:0000256" key="3">
    <source>
        <dbReference type="PROSITE-ProRule" id="PRU00059"/>
    </source>
</evidence>
<reference evidence="5" key="3">
    <citation type="submission" date="2025-09" db="UniProtKB">
        <authorList>
            <consortium name="Ensembl"/>
        </authorList>
    </citation>
    <scope>IDENTIFICATION</scope>
</reference>
<evidence type="ECO:0000256" key="2">
    <source>
        <dbReference type="ARBA" id="ARBA00023157"/>
    </source>
</evidence>
<evidence type="ECO:0000256" key="1">
    <source>
        <dbReference type="ARBA" id="ARBA00022737"/>
    </source>
</evidence>
<dbReference type="PANTHER" id="PTHR24251">
    <property type="entry name" value="OVOCHYMASE-RELATED"/>
    <property type="match status" value="1"/>
</dbReference>
<evidence type="ECO:0000313" key="5">
    <source>
        <dbReference type="Ensembl" id="ENSHHUP00000016052.1"/>
    </source>
</evidence>
<dbReference type="SUPFAM" id="SSF49854">
    <property type="entry name" value="Spermadhesin, CUB domain"/>
    <property type="match status" value="1"/>
</dbReference>
<proteinExistence type="predicted"/>
<evidence type="ECO:0000313" key="6">
    <source>
        <dbReference type="Proteomes" id="UP000314982"/>
    </source>
</evidence>
<dbReference type="CDD" id="cd00041">
    <property type="entry name" value="CUB"/>
    <property type="match status" value="1"/>
</dbReference>
<evidence type="ECO:0000259" key="4">
    <source>
        <dbReference type="PROSITE" id="PS01180"/>
    </source>
</evidence>
<sequence length="122" mass="13743">MFLELKCGGQLSGETGIFTSPNFPNYYAPNTFCEWNIQVPAGKSVKVKFSNFLLSELGQENTKDCNKDYVEINNKRYCGEPTSSPVVTSDTNTMKVVFNSDASYVDRGFSARYETFESTDRK</sequence>
<organism evidence="5 6">
    <name type="scientific">Hucho hucho</name>
    <name type="common">huchen</name>
    <dbReference type="NCBI Taxonomy" id="62062"/>
    <lineage>
        <taxon>Eukaryota</taxon>
        <taxon>Metazoa</taxon>
        <taxon>Chordata</taxon>
        <taxon>Craniata</taxon>
        <taxon>Vertebrata</taxon>
        <taxon>Euteleostomi</taxon>
        <taxon>Actinopterygii</taxon>
        <taxon>Neopterygii</taxon>
        <taxon>Teleostei</taxon>
        <taxon>Protacanthopterygii</taxon>
        <taxon>Salmoniformes</taxon>
        <taxon>Salmonidae</taxon>
        <taxon>Salmoninae</taxon>
        <taxon>Hucho</taxon>
    </lineage>
</organism>
<dbReference type="Gene3D" id="2.60.120.290">
    <property type="entry name" value="Spermadhesin, CUB domain"/>
    <property type="match status" value="1"/>
</dbReference>
<dbReference type="STRING" id="62062.ENSHHUP00000016052"/>
<dbReference type="PANTHER" id="PTHR24251:SF51">
    <property type="entry name" value="CUBILIN-LIKE"/>
    <property type="match status" value="1"/>
</dbReference>
<dbReference type="PROSITE" id="PS01180">
    <property type="entry name" value="CUB"/>
    <property type="match status" value="1"/>
</dbReference>
<accession>A0A4W5KIA9</accession>
<comment type="caution">
    <text evidence="3">Lacks conserved residue(s) required for the propagation of feature annotation.</text>
</comment>
<keyword evidence="2" id="KW-1015">Disulfide bond</keyword>
<reference evidence="6" key="1">
    <citation type="submission" date="2018-06" db="EMBL/GenBank/DDBJ databases">
        <title>Genome assembly of Danube salmon.</title>
        <authorList>
            <person name="Macqueen D.J."/>
            <person name="Gundappa M.K."/>
        </authorList>
    </citation>
    <scope>NUCLEOTIDE SEQUENCE [LARGE SCALE GENOMIC DNA]</scope>
</reference>
<dbReference type="InterPro" id="IPR000859">
    <property type="entry name" value="CUB_dom"/>
</dbReference>
<name>A0A4W5KIA9_9TELE</name>
<dbReference type="Proteomes" id="UP000314982">
    <property type="component" value="Unassembled WGS sequence"/>
</dbReference>
<protein>
    <recommendedName>
        <fullName evidence="4">CUB domain-containing protein</fullName>
    </recommendedName>
</protein>
<reference evidence="5" key="2">
    <citation type="submission" date="2025-08" db="UniProtKB">
        <authorList>
            <consortium name="Ensembl"/>
        </authorList>
    </citation>
    <scope>IDENTIFICATION</scope>
</reference>
<dbReference type="Ensembl" id="ENSHHUT00000016614.1">
    <property type="protein sequence ID" value="ENSHHUP00000016052.1"/>
    <property type="gene ID" value="ENSHHUG00000009975.1"/>
</dbReference>
<dbReference type="AlphaFoldDB" id="A0A4W5KIA9"/>
<dbReference type="SMART" id="SM00042">
    <property type="entry name" value="CUB"/>
    <property type="match status" value="1"/>
</dbReference>
<keyword evidence="6" id="KW-1185">Reference proteome</keyword>
<keyword evidence="1" id="KW-0677">Repeat</keyword>
<feature type="domain" description="CUB" evidence="4">
    <location>
        <begin position="7"/>
        <end position="116"/>
    </location>
</feature>
<dbReference type="InterPro" id="IPR035914">
    <property type="entry name" value="Sperma_CUB_dom_sf"/>
</dbReference>
<dbReference type="Pfam" id="PF00431">
    <property type="entry name" value="CUB"/>
    <property type="match status" value="1"/>
</dbReference>